<dbReference type="AlphaFoldDB" id="A0A5B7KCT0"/>
<dbReference type="EMBL" id="VSRR010143648">
    <property type="protein sequence ID" value="MPD04950.1"/>
    <property type="molecule type" value="Genomic_DNA"/>
</dbReference>
<reference evidence="1 2" key="1">
    <citation type="submission" date="2019-05" db="EMBL/GenBank/DDBJ databases">
        <title>Another draft genome of Portunus trituberculatus and its Hox gene families provides insights of decapod evolution.</title>
        <authorList>
            <person name="Jeong J.-H."/>
            <person name="Song I."/>
            <person name="Kim S."/>
            <person name="Choi T."/>
            <person name="Kim D."/>
            <person name="Ryu S."/>
            <person name="Kim W."/>
        </authorList>
    </citation>
    <scope>NUCLEOTIDE SEQUENCE [LARGE SCALE GENOMIC DNA]</scope>
    <source>
        <tissue evidence="1">Muscle</tissue>
    </source>
</reference>
<evidence type="ECO:0000313" key="2">
    <source>
        <dbReference type="Proteomes" id="UP000324222"/>
    </source>
</evidence>
<sequence>MAVLDLRDLKEKQEYRDPLDHRDIQASFPVKSKQVFHHINSALIHVILGMAVNASRTITVMKSGMVWAEKGDTNDLERILTLRRIYHLVVLTLEVSLCFSCLSVPGCGHHLITLKNCEDGRGMMVPI</sequence>
<name>A0A5B7KCT0_PORTR</name>
<organism evidence="1 2">
    <name type="scientific">Portunus trituberculatus</name>
    <name type="common">Swimming crab</name>
    <name type="synonym">Neptunus trituberculatus</name>
    <dbReference type="NCBI Taxonomy" id="210409"/>
    <lineage>
        <taxon>Eukaryota</taxon>
        <taxon>Metazoa</taxon>
        <taxon>Ecdysozoa</taxon>
        <taxon>Arthropoda</taxon>
        <taxon>Crustacea</taxon>
        <taxon>Multicrustacea</taxon>
        <taxon>Malacostraca</taxon>
        <taxon>Eumalacostraca</taxon>
        <taxon>Eucarida</taxon>
        <taxon>Decapoda</taxon>
        <taxon>Pleocyemata</taxon>
        <taxon>Brachyura</taxon>
        <taxon>Eubrachyura</taxon>
        <taxon>Portunoidea</taxon>
        <taxon>Portunidae</taxon>
        <taxon>Portuninae</taxon>
        <taxon>Portunus</taxon>
    </lineage>
</organism>
<evidence type="ECO:0000313" key="1">
    <source>
        <dbReference type="EMBL" id="MPD04950.1"/>
    </source>
</evidence>
<protein>
    <submittedName>
        <fullName evidence="1">Uncharacterized protein</fullName>
    </submittedName>
</protein>
<comment type="caution">
    <text evidence="1">The sequence shown here is derived from an EMBL/GenBank/DDBJ whole genome shotgun (WGS) entry which is preliminary data.</text>
</comment>
<accession>A0A5B7KCT0</accession>
<gene>
    <name evidence="1" type="ORF">E2C01_100664</name>
</gene>
<proteinExistence type="predicted"/>
<keyword evidence="2" id="KW-1185">Reference proteome</keyword>
<dbReference type="Proteomes" id="UP000324222">
    <property type="component" value="Unassembled WGS sequence"/>
</dbReference>